<keyword evidence="2" id="KW-0812">Transmembrane</keyword>
<reference evidence="3 4" key="1">
    <citation type="submission" date="2018-03" db="EMBL/GenBank/DDBJ databases">
        <title>Whole genome sequencing of Histamine producing bacteria.</title>
        <authorList>
            <person name="Butler K."/>
        </authorList>
    </citation>
    <scope>NUCLEOTIDE SEQUENCE [LARGE SCALE GENOMIC DNA]</scope>
    <source>
        <strain evidence="3 4">DSM 16190</strain>
    </source>
</reference>
<dbReference type="EMBL" id="PYMC01000007">
    <property type="protein sequence ID" value="PSW04866.1"/>
    <property type="molecule type" value="Genomic_DNA"/>
</dbReference>
<dbReference type="InterPro" id="IPR007445">
    <property type="entry name" value="PilO"/>
</dbReference>
<evidence type="ECO:0000313" key="4">
    <source>
        <dbReference type="Proteomes" id="UP000240904"/>
    </source>
</evidence>
<organism evidence="3 4">
    <name type="scientific">Photobacterium lipolyticum</name>
    <dbReference type="NCBI Taxonomy" id="266810"/>
    <lineage>
        <taxon>Bacteria</taxon>
        <taxon>Pseudomonadati</taxon>
        <taxon>Pseudomonadota</taxon>
        <taxon>Gammaproteobacteria</taxon>
        <taxon>Vibrionales</taxon>
        <taxon>Vibrionaceae</taxon>
        <taxon>Photobacterium</taxon>
    </lineage>
</organism>
<evidence type="ECO:0000256" key="1">
    <source>
        <dbReference type="SAM" id="Coils"/>
    </source>
</evidence>
<dbReference type="PIRSF" id="PIRSF016482">
    <property type="entry name" value="PilO"/>
    <property type="match status" value="1"/>
</dbReference>
<dbReference type="GO" id="GO:0043107">
    <property type="term" value="P:type IV pilus-dependent motility"/>
    <property type="evidence" value="ECO:0007669"/>
    <property type="project" value="InterPro"/>
</dbReference>
<feature type="transmembrane region" description="Helical" evidence="2">
    <location>
        <begin position="17"/>
        <end position="39"/>
    </location>
</feature>
<dbReference type="Gene3D" id="3.30.70.60">
    <property type="match status" value="1"/>
</dbReference>
<dbReference type="Pfam" id="PF04350">
    <property type="entry name" value="PilO"/>
    <property type="match status" value="1"/>
</dbReference>
<keyword evidence="4" id="KW-1185">Reference proteome</keyword>
<gene>
    <name evidence="3" type="ORF">C9I89_11190</name>
</gene>
<dbReference type="Proteomes" id="UP000240904">
    <property type="component" value="Unassembled WGS sequence"/>
</dbReference>
<keyword evidence="1" id="KW-0175">Coiled coil</keyword>
<dbReference type="PANTHER" id="PTHR39555:SF1">
    <property type="entry name" value="TYPE IV PILUS INNER MEMBRANE COMPONENT PILO"/>
    <property type="match status" value="1"/>
</dbReference>
<protein>
    <submittedName>
        <fullName evidence="3">Fimbrial protein</fullName>
    </submittedName>
</protein>
<dbReference type="GO" id="GO:0043683">
    <property type="term" value="P:type IV pilus assembly"/>
    <property type="evidence" value="ECO:0007669"/>
    <property type="project" value="InterPro"/>
</dbReference>
<keyword evidence="2" id="KW-0472">Membrane</keyword>
<evidence type="ECO:0000256" key="2">
    <source>
        <dbReference type="SAM" id="Phobius"/>
    </source>
</evidence>
<dbReference type="OrthoDB" id="9802133at2"/>
<accession>A0A2T3MY45</accession>
<name>A0A2T3MY45_9GAMM</name>
<sequence>MSDWHDLDLDEITDWPIIPQSVVVLFLALIVAAVGYWYWLTPLQHELVSLKQQEVELRAKLINRAAQVAELPTLKKQIEELEQRYHTVINQLPVEKELASLLSGINDIGIRNGLEFQRIQWAPRIEQQWYYELPLNMQLTGSYEQIGQFAASIAKLSRIVTLKDFDLKVVEQKGQQETLSLKVSASTYRFKASE</sequence>
<proteinExistence type="predicted"/>
<dbReference type="InterPro" id="IPR014717">
    <property type="entry name" value="Transl_elong_EF1B/ribsomal_bS6"/>
</dbReference>
<comment type="caution">
    <text evidence="3">The sequence shown here is derived from an EMBL/GenBank/DDBJ whole genome shotgun (WGS) entry which is preliminary data.</text>
</comment>
<feature type="coiled-coil region" evidence="1">
    <location>
        <begin position="64"/>
        <end position="91"/>
    </location>
</feature>
<dbReference type="PANTHER" id="PTHR39555">
    <property type="entry name" value="FIMBRIAL ASSEMBLY PROTEIN PILO-LIKE PROTEIN-RELATED"/>
    <property type="match status" value="1"/>
</dbReference>
<dbReference type="AlphaFoldDB" id="A0A2T3MY45"/>
<keyword evidence="2" id="KW-1133">Transmembrane helix</keyword>
<dbReference type="RefSeq" id="WP_107283448.1">
    <property type="nucleotide sequence ID" value="NZ_PYMC01000007.1"/>
</dbReference>
<evidence type="ECO:0000313" key="3">
    <source>
        <dbReference type="EMBL" id="PSW04866.1"/>
    </source>
</evidence>